<dbReference type="InterPro" id="IPR030934">
    <property type="entry name" value="Intein_C"/>
</dbReference>
<keyword evidence="5" id="KW-0999">Mitochondrion inner membrane</keyword>
<dbReference type="PANTHER" id="PTHR23070">
    <property type="entry name" value="BCS1 AAA-TYPE ATPASE"/>
    <property type="match status" value="1"/>
</dbReference>
<keyword evidence="9" id="KW-0496">Mitochondrion</keyword>
<keyword evidence="7" id="KW-0067">ATP-binding</keyword>
<dbReference type="GO" id="GO:0005524">
    <property type="term" value="F:ATP binding"/>
    <property type="evidence" value="ECO:0007669"/>
    <property type="project" value="UniProtKB-KW"/>
</dbReference>
<keyword evidence="6 15" id="KW-0378">Hydrolase</keyword>
<dbReference type="Gene3D" id="3.40.50.300">
    <property type="entry name" value="P-loop containing nucleotide triphosphate hydrolases"/>
    <property type="match status" value="1"/>
</dbReference>
<comment type="caution">
    <text evidence="15">The sequence shown here is derived from an EMBL/GenBank/DDBJ whole genome shotgun (WGS) entry which is preliminary data.</text>
</comment>
<dbReference type="Proteomes" id="UP000274822">
    <property type="component" value="Unassembled WGS sequence"/>
</dbReference>
<keyword evidence="8" id="KW-1133">Transmembrane helix</keyword>
<gene>
    <name evidence="15" type="ORF">BC938DRAFT_470636</name>
</gene>
<dbReference type="AlphaFoldDB" id="A0A433QV25"/>
<evidence type="ECO:0000259" key="14">
    <source>
        <dbReference type="SMART" id="SM01024"/>
    </source>
</evidence>
<evidence type="ECO:0000256" key="4">
    <source>
        <dbReference type="ARBA" id="ARBA00022741"/>
    </source>
</evidence>
<evidence type="ECO:0000313" key="15">
    <source>
        <dbReference type="EMBL" id="RUS33661.1"/>
    </source>
</evidence>
<dbReference type="InterPro" id="IPR003959">
    <property type="entry name" value="ATPase_AAA_core"/>
</dbReference>
<keyword evidence="4" id="KW-0547">Nucleotide-binding</keyword>
<evidence type="ECO:0000256" key="11">
    <source>
        <dbReference type="ARBA" id="ARBA00048778"/>
    </source>
</evidence>
<dbReference type="InterPro" id="IPR057495">
    <property type="entry name" value="AAA_lid_BCS1"/>
</dbReference>
<evidence type="ECO:0000256" key="9">
    <source>
        <dbReference type="ARBA" id="ARBA00023128"/>
    </source>
</evidence>
<comment type="subcellular location">
    <subcellularLocation>
        <location evidence="1">Mitochondrion inner membrane</location>
        <topology evidence="1">Single-pass membrane protein</topology>
    </subcellularLocation>
</comment>
<dbReference type="Pfam" id="PF00004">
    <property type="entry name" value="AAA"/>
    <property type="match status" value="1"/>
</dbReference>
<evidence type="ECO:0000256" key="5">
    <source>
        <dbReference type="ARBA" id="ARBA00022792"/>
    </source>
</evidence>
<accession>A0A433QV25</accession>
<evidence type="ECO:0000256" key="6">
    <source>
        <dbReference type="ARBA" id="ARBA00022801"/>
    </source>
</evidence>
<dbReference type="GO" id="GO:0016887">
    <property type="term" value="F:ATP hydrolysis activity"/>
    <property type="evidence" value="ECO:0007669"/>
    <property type="project" value="InterPro"/>
</dbReference>
<evidence type="ECO:0000256" key="3">
    <source>
        <dbReference type="ARBA" id="ARBA00022692"/>
    </source>
</evidence>
<feature type="domain" description="BCS1 N-terminal" evidence="14">
    <location>
        <begin position="131"/>
        <end position="301"/>
    </location>
</feature>
<dbReference type="GO" id="GO:0005743">
    <property type="term" value="C:mitochondrial inner membrane"/>
    <property type="evidence" value="ECO:0007669"/>
    <property type="project" value="UniProtKB-SubCell"/>
</dbReference>
<dbReference type="EMBL" id="RBNJ01001025">
    <property type="protein sequence ID" value="RUS33661.1"/>
    <property type="molecule type" value="Genomic_DNA"/>
</dbReference>
<dbReference type="SMART" id="SM01024">
    <property type="entry name" value="BCS1_N"/>
    <property type="match status" value="1"/>
</dbReference>
<evidence type="ECO:0000259" key="13">
    <source>
        <dbReference type="SMART" id="SM00382"/>
    </source>
</evidence>
<protein>
    <submittedName>
        <fullName evidence="15">P-loop containing nucleoside triphosphate hydrolase protein</fullName>
    </submittedName>
</protein>
<dbReference type="Pfam" id="PF25426">
    <property type="entry name" value="AAA_lid_BCS1"/>
    <property type="match status" value="1"/>
</dbReference>
<organism evidence="15 16">
    <name type="scientific">Jimgerdemannia flammicorona</name>
    <dbReference type="NCBI Taxonomy" id="994334"/>
    <lineage>
        <taxon>Eukaryota</taxon>
        <taxon>Fungi</taxon>
        <taxon>Fungi incertae sedis</taxon>
        <taxon>Mucoromycota</taxon>
        <taxon>Mucoromycotina</taxon>
        <taxon>Endogonomycetes</taxon>
        <taxon>Endogonales</taxon>
        <taxon>Endogonaceae</taxon>
        <taxon>Jimgerdemannia</taxon>
    </lineage>
</organism>
<dbReference type="InterPro" id="IPR027417">
    <property type="entry name" value="P-loop_NTPase"/>
</dbReference>
<evidence type="ECO:0000256" key="7">
    <source>
        <dbReference type="ARBA" id="ARBA00022840"/>
    </source>
</evidence>
<feature type="domain" description="AAA+ ATPase" evidence="13">
    <location>
        <begin position="332"/>
        <end position="460"/>
    </location>
</feature>
<evidence type="ECO:0000256" key="2">
    <source>
        <dbReference type="ARBA" id="ARBA00007448"/>
    </source>
</evidence>
<evidence type="ECO:0000256" key="12">
    <source>
        <dbReference type="SAM" id="MobiDB-lite"/>
    </source>
</evidence>
<dbReference type="InterPro" id="IPR014851">
    <property type="entry name" value="BCS1_N"/>
</dbReference>
<dbReference type="SUPFAM" id="SSF52540">
    <property type="entry name" value="P-loop containing nucleoside triphosphate hydrolases"/>
    <property type="match status" value="1"/>
</dbReference>
<reference evidence="15 16" key="1">
    <citation type="journal article" date="2018" name="New Phytol.">
        <title>Phylogenomics of Endogonaceae and evolution of mycorrhizas within Mucoromycota.</title>
        <authorList>
            <person name="Chang Y."/>
            <person name="Desiro A."/>
            <person name="Na H."/>
            <person name="Sandor L."/>
            <person name="Lipzen A."/>
            <person name="Clum A."/>
            <person name="Barry K."/>
            <person name="Grigoriev I.V."/>
            <person name="Martin F.M."/>
            <person name="Stajich J.E."/>
            <person name="Smith M.E."/>
            <person name="Bonito G."/>
            <person name="Spatafora J.W."/>
        </authorList>
    </citation>
    <scope>NUCLEOTIDE SEQUENCE [LARGE SCALE GENOMIC DNA]</scope>
    <source>
        <strain evidence="15 16">AD002</strain>
    </source>
</reference>
<proteinExistence type="inferred from homology"/>
<dbReference type="InterPro" id="IPR003593">
    <property type="entry name" value="AAA+_ATPase"/>
</dbReference>
<evidence type="ECO:0000256" key="10">
    <source>
        <dbReference type="ARBA" id="ARBA00023136"/>
    </source>
</evidence>
<evidence type="ECO:0000256" key="1">
    <source>
        <dbReference type="ARBA" id="ARBA00004434"/>
    </source>
</evidence>
<sequence length="578" mass="64335">MTSVVATATTPKIAINRHVNSVLFVMNNSYNYSLPTHPYLTAPYISVIVHNAAEYSRSLPTFPNNHRSTTITKTNEIGGAVGRVVAKLGMGELATGGGWGTSFDGEKGLPLIAEYGGFFLDIIRFMTRHRLTACPGFRYFGHYIVDFVKNRLIVTAEFDSRDESYSWILNWLSEHPYSARATQFSVSTTISRTGRPLTGEGIDALSPPIYFLPSAGFHILTYRCRLLWLSHKQVISPTGVPLESISISALGRSRALIQMLITEARHIYIERDTSRTIIFVADQYGAWRRTRSRPKRPLDTIVLDSTLKQSVIEDLREFLTSEQWYSDRGIPYRRGYLFYGSPGSGKTSFIYALAGELGLNIYVINLSSKGLTGDTLAELVTDTPTRCVLLIEDVDTAFVHREKGEEKNNVTFSGLLNAIDGVAAQEGRILCMTTNHVTRLDPALTRPGRIDVRCFFDLATRSQARELFARFYPHLPPDTRLPSEFAARIPEKKFSMAALQGFLMGYKRDPEEAVRKVEEWIESGGKGEEYGDNENGIGDGNGEEQKGGEGENSVASVTNVAGDKELNVTMDGNESDWE</sequence>
<evidence type="ECO:0000313" key="16">
    <source>
        <dbReference type="Proteomes" id="UP000274822"/>
    </source>
</evidence>
<dbReference type="PROSITE" id="PS50818">
    <property type="entry name" value="INTEIN_C_TER"/>
    <property type="match status" value="1"/>
</dbReference>
<comment type="similarity">
    <text evidence="2">Belongs to the AAA ATPase family. BCS1 subfamily.</text>
</comment>
<keyword evidence="3" id="KW-0812">Transmembrane</keyword>
<comment type="catalytic activity">
    <reaction evidence="11">
        <text>ATP + H2O = ADP + phosphate + H(+)</text>
        <dbReference type="Rhea" id="RHEA:13065"/>
        <dbReference type="ChEBI" id="CHEBI:15377"/>
        <dbReference type="ChEBI" id="CHEBI:15378"/>
        <dbReference type="ChEBI" id="CHEBI:30616"/>
        <dbReference type="ChEBI" id="CHEBI:43474"/>
        <dbReference type="ChEBI" id="CHEBI:456216"/>
    </reaction>
    <physiologicalReaction direction="left-to-right" evidence="11">
        <dbReference type="Rhea" id="RHEA:13066"/>
    </physiologicalReaction>
</comment>
<keyword evidence="16" id="KW-1185">Reference proteome</keyword>
<evidence type="ECO:0000256" key="8">
    <source>
        <dbReference type="ARBA" id="ARBA00022989"/>
    </source>
</evidence>
<dbReference type="InterPro" id="IPR050747">
    <property type="entry name" value="Mitochondrial_chaperone_BCS1"/>
</dbReference>
<dbReference type="CDD" id="cd19510">
    <property type="entry name" value="RecA-like_BCS1"/>
    <property type="match status" value="1"/>
</dbReference>
<dbReference type="SMART" id="SM00382">
    <property type="entry name" value="AAA"/>
    <property type="match status" value="1"/>
</dbReference>
<dbReference type="Pfam" id="PF08740">
    <property type="entry name" value="BCS1_N"/>
    <property type="match status" value="1"/>
</dbReference>
<feature type="region of interest" description="Disordered" evidence="12">
    <location>
        <begin position="522"/>
        <end position="578"/>
    </location>
</feature>
<keyword evidence="10" id="KW-0472">Membrane</keyword>
<name>A0A433QV25_9FUNG</name>